<feature type="domain" description="Signal transduction histidine kinase subgroup 3 dimerisation and phosphoacceptor" evidence="11">
    <location>
        <begin position="207"/>
        <end position="272"/>
    </location>
</feature>
<sequence>MAGLLGPVFQTRTYRRWAHLVLGGALFTPCAFAAGTVIPPATTGWPMWLVVPLTSLLSLLFVVVIAFIPAVRVVEVAAARELLGDKVPEQAPAPSWSARWRFALWFLAHLVTGAIVSGLTLAVPPAAVVAFTVPYTGELNFLGGPLRFGDGWQAAWVPFVGIGAVLLIFHLATLGGAALTRAAPRLLGPSTHERLAWLEHRAGQLAERNRLARELHDSVGHALSVVTVQAAAARRVLDTEPEFVERALAAIEDSARSAVADLDHVLGLLRAADPATKTPQWTLKDLPGLLERTRLAGAEVTADLAGDLDAPPAAVSREAYRIVQECLTNALRHAGTVPVGLRLDVGAEVELEIDNPIGDRVRAPRAGGGQGLVGMRERVEVLGGHITAGPEDGRWVVRVRLPLGRYA</sequence>
<evidence type="ECO:0000256" key="9">
    <source>
        <dbReference type="SAM" id="Phobius"/>
    </source>
</evidence>
<evidence type="ECO:0000259" key="10">
    <source>
        <dbReference type="Pfam" id="PF02518"/>
    </source>
</evidence>
<dbReference type="AlphaFoldDB" id="A0A2S6GNA2"/>
<evidence type="ECO:0000256" key="1">
    <source>
        <dbReference type="ARBA" id="ARBA00000085"/>
    </source>
</evidence>
<dbReference type="InterPro" id="IPR011712">
    <property type="entry name" value="Sig_transdc_His_kin_sub3_dim/P"/>
</dbReference>
<dbReference type="GO" id="GO:0016020">
    <property type="term" value="C:membrane"/>
    <property type="evidence" value="ECO:0007669"/>
    <property type="project" value="InterPro"/>
</dbReference>
<evidence type="ECO:0000256" key="2">
    <source>
        <dbReference type="ARBA" id="ARBA00012438"/>
    </source>
</evidence>
<evidence type="ECO:0000256" key="3">
    <source>
        <dbReference type="ARBA" id="ARBA00022553"/>
    </source>
</evidence>
<dbReference type="InterPro" id="IPR050482">
    <property type="entry name" value="Sensor_HK_TwoCompSys"/>
</dbReference>
<protein>
    <recommendedName>
        <fullName evidence="2">histidine kinase</fullName>
        <ecNumber evidence="2">2.7.13.3</ecNumber>
    </recommendedName>
</protein>
<dbReference type="GO" id="GO:0046983">
    <property type="term" value="F:protein dimerization activity"/>
    <property type="evidence" value="ECO:0007669"/>
    <property type="project" value="InterPro"/>
</dbReference>
<keyword evidence="3" id="KW-0597">Phosphoprotein</keyword>
<dbReference type="PANTHER" id="PTHR24421">
    <property type="entry name" value="NITRATE/NITRITE SENSOR PROTEIN NARX-RELATED"/>
    <property type="match status" value="1"/>
</dbReference>
<dbReference type="InterPro" id="IPR036890">
    <property type="entry name" value="HATPase_C_sf"/>
</dbReference>
<name>A0A2S6GNA2_9PSEU</name>
<feature type="transmembrane region" description="Helical" evidence="9">
    <location>
        <begin position="155"/>
        <end position="179"/>
    </location>
</feature>
<comment type="catalytic activity">
    <reaction evidence="1">
        <text>ATP + protein L-histidine = ADP + protein N-phospho-L-histidine.</text>
        <dbReference type="EC" id="2.7.13.3"/>
    </reaction>
</comment>
<keyword evidence="8" id="KW-0902">Two-component regulatory system</keyword>
<dbReference type="Pfam" id="PF07730">
    <property type="entry name" value="HisKA_3"/>
    <property type="match status" value="1"/>
</dbReference>
<organism evidence="12 13">
    <name type="scientific">Actinokineospora auranticolor</name>
    <dbReference type="NCBI Taxonomy" id="155976"/>
    <lineage>
        <taxon>Bacteria</taxon>
        <taxon>Bacillati</taxon>
        <taxon>Actinomycetota</taxon>
        <taxon>Actinomycetes</taxon>
        <taxon>Pseudonocardiales</taxon>
        <taxon>Pseudonocardiaceae</taxon>
        <taxon>Actinokineospora</taxon>
    </lineage>
</organism>
<evidence type="ECO:0000256" key="5">
    <source>
        <dbReference type="ARBA" id="ARBA00022741"/>
    </source>
</evidence>
<dbReference type="InterPro" id="IPR003594">
    <property type="entry name" value="HATPase_dom"/>
</dbReference>
<evidence type="ECO:0000256" key="4">
    <source>
        <dbReference type="ARBA" id="ARBA00022679"/>
    </source>
</evidence>
<feature type="transmembrane region" description="Helical" evidence="9">
    <location>
        <begin position="47"/>
        <end position="71"/>
    </location>
</feature>
<feature type="domain" description="Histidine kinase/HSP90-like ATPase" evidence="10">
    <location>
        <begin position="316"/>
        <end position="404"/>
    </location>
</feature>
<dbReference type="Proteomes" id="UP000239203">
    <property type="component" value="Unassembled WGS sequence"/>
</dbReference>
<dbReference type="CDD" id="cd16917">
    <property type="entry name" value="HATPase_UhpB-NarQ-NarX-like"/>
    <property type="match status" value="1"/>
</dbReference>
<dbReference type="SUPFAM" id="SSF55874">
    <property type="entry name" value="ATPase domain of HSP90 chaperone/DNA topoisomerase II/histidine kinase"/>
    <property type="match status" value="1"/>
</dbReference>
<keyword evidence="4" id="KW-0808">Transferase</keyword>
<evidence type="ECO:0000256" key="6">
    <source>
        <dbReference type="ARBA" id="ARBA00022777"/>
    </source>
</evidence>
<dbReference type="OrthoDB" id="227596at2"/>
<keyword evidence="9" id="KW-1133">Transmembrane helix</keyword>
<evidence type="ECO:0000256" key="8">
    <source>
        <dbReference type="ARBA" id="ARBA00023012"/>
    </source>
</evidence>
<keyword evidence="9" id="KW-0472">Membrane</keyword>
<keyword evidence="5" id="KW-0547">Nucleotide-binding</keyword>
<evidence type="ECO:0000256" key="7">
    <source>
        <dbReference type="ARBA" id="ARBA00022840"/>
    </source>
</evidence>
<accession>A0A2S6GNA2</accession>
<dbReference type="EMBL" id="PTIX01000009">
    <property type="protein sequence ID" value="PPK66714.1"/>
    <property type="molecule type" value="Genomic_DNA"/>
</dbReference>
<dbReference type="Gene3D" id="1.20.5.1930">
    <property type="match status" value="1"/>
</dbReference>
<keyword evidence="6 12" id="KW-0418">Kinase</keyword>
<feature type="transmembrane region" description="Helical" evidence="9">
    <location>
        <begin position="102"/>
        <end position="135"/>
    </location>
</feature>
<keyword evidence="13" id="KW-1185">Reference proteome</keyword>
<dbReference type="Pfam" id="PF02518">
    <property type="entry name" value="HATPase_c"/>
    <property type="match status" value="1"/>
</dbReference>
<evidence type="ECO:0000313" key="12">
    <source>
        <dbReference type="EMBL" id="PPK66714.1"/>
    </source>
</evidence>
<evidence type="ECO:0000313" key="13">
    <source>
        <dbReference type="Proteomes" id="UP000239203"/>
    </source>
</evidence>
<feature type="transmembrane region" description="Helical" evidence="9">
    <location>
        <begin position="20"/>
        <end position="41"/>
    </location>
</feature>
<dbReference type="GO" id="GO:0000155">
    <property type="term" value="F:phosphorelay sensor kinase activity"/>
    <property type="evidence" value="ECO:0007669"/>
    <property type="project" value="InterPro"/>
</dbReference>
<dbReference type="RefSeq" id="WP_104480095.1">
    <property type="nucleotide sequence ID" value="NZ_CP154825.1"/>
</dbReference>
<proteinExistence type="predicted"/>
<reference evidence="12 13" key="1">
    <citation type="submission" date="2018-02" db="EMBL/GenBank/DDBJ databases">
        <title>Genomic Encyclopedia of Archaeal and Bacterial Type Strains, Phase II (KMG-II): from individual species to whole genera.</title>
        <authorList>
            <person name="Goeker M."/>
        </authorList>
    </citation>
    <scope>NUCLEOTIDE SEQUENCE [LARGE SCALE GENOMIC DNA]</scope>
    <source>
        <strain evidence="12 13">YU 961-1</strain>
    </source>
</reference>
<gene>
    <name evidence="12" type="ORF">CLV40_10999</name>
</gene>
<dbReference type="PANTHER" id="PTHR24421:SF10">
    <property type="entry name" value="NITRATE_NITRITE SENSOR PROTEIN NARQ"/>
    <property type="match status" value="1"/>
</dbReference>
<dbReference type="GO" id="GO:0005524">
    <property type="term" value="F:ATP binding"/>
    <property type="evidence" value="ECO:0007669"/>
    <property type="project" value="UniProtKB-KW"/>
</dbReference>
<dbReference type="EC" id="2.7.13.3" evidence="2"/>
<evidence type="ECO:0000259" key="11">
    <source>
        <dbReference type="Pfam" id="PF07730"/>
    </source>
</evidence>
<keyword evidence="9" id="KW-0812">Transmembrane</keyword>
<dbReference type="Gene3D" id="3.30.565.10">
    <property type="entry name" value="Histidine kinase-like ATPase, C-terminal domain"/>
    <property type="match status" value="1"/>
</dbReference>
<comment type="caution">
    <text evidence="12">The sequence shown here is derived from an EMBL/GenBank/DDBJ whole genome shotgun (WGS) entry which is preliminary data.</text>
</comment>
<keyword evidence="7" id="KW-0067">ATP-binding</keyword>